<comment type="caution">
    <text evidence="1">The sequence shown here is derived from an EMBL/GenBank/DDBJ whole genome shotgun (WGS) entry which is preliminary data.</text>
</comment>
<evidence type="ECO:0000313" key="2">
    <source>
        <dbReference type="Proteomes" id="UP000316095"/>
    </source>
</evidence>
<evidence type="ECO:0000313" key="1">
    <source>
        <dbReference type="EMBL" id="TWT60249.1"/>
    </source>
</evidence>
<accession>A0A5C5XCC4</accession>
<dbReference type="Gene3D" id="3.40.50.300">
    <property type="entry name" value="P-loop containing nucleotide triphosphate hydrolases"/>
    <property type="match status" value="1"/>
</dbReference>
<reference evidence="1 2" key="1">
    <citation type="submission" date="2019-02" db="EMBL/GenBank/DDBJ databases">
        <title>Deep-cultivation of Planctomycetes and their phenomic and genomic characterization uncovers novel biology.</title>
        <authorList>
            <person name="Wiegand S."/>
            <person name="Jogler M."/>
            <person name="Boedeker C."/>
            <person name="Pinto D."/>
            <person name="Vollmers J."/>
            <person name="Rivas-Marin E."/>
            <person name="Kohn T."/>
            <person name="Peeters S.H."/>
            <person name="Heuer A."/>
            <person name="Rast P."/>
            <person name="Oberbeckmann S."/>
            <person name="Bunk B."/>
            <person name="Jeske O."/>
            <person name="Meyerdierks A."/>
            <person name="Storesund J.E."/>
            <person name="Kallscheuer N."/>
            <person name="Luecker S."/>
            <person name="Lage O.M."/>
            <person name="Pohl T."/>
            <person name="Merkel B.J."/>
            <person name="Hornburger P."/>
            <person name="Mueller R.-W."/>
            <person name="Bruemmer F."/>
            <person name="Labrenz M."/>
            <person name="Spormann A.M."/>
            <person name="Op Den Camp H."/>
            <person name="Overmann J."/>
            <person name="Amann R."/>
            <person name="Jetten M.S.M."/>
            <person name="Mascher T."/>
            <person name="Medema M.H."/>
            <person name="Devos D.P."/>
            <person name="Kaster A.-K."/>
            <person name="Ovreas L."/>
            <person name="Rohde M."/>
            <person name="Galperin M.Y."/>
            <person name="Jogler C."/>
        </authorList>
    </citation>
    <scope>NUCLEOTIDE SEQUENCE [LARGE SCALE GENOMIC DNA]</scope>
    <source>
        <strain evidence="1 2">Pan54</strain>
    </source>
</reference>
<proteinExistence type="predicted"/>
<protein>
    <recommendedName>
        <fullName evidence="3">AAA+ ATPase domain-containing protein</fullName>
    </recommendedName>
</protein>
<sequence length="207" mass="23692">MSQFFQPARKNPFATEHLLSIPYLYQDTSLNELIERFEQMGSRAALVGPEGHGKTTLQETMAAEYERRGVKTHWIRVSRDTPHLPKGIFKQLAEQTAPEDLILFDGVEQISRLAWWRFRRTLKPGQACLITTHTPGWFPTLHDCATDQVLLSEIIARLPISDIQIDSSEIGEIWLKHRGDLRQALFDLYDRYASGEFSLANALPLSE</sequence>
<dbReference type="EMBL" id="SJPG01000001">
    <property type="protein sequence ID" value="TWT60249.1"/>
    <property type="molecule type" value="Genomic_DNA"/>
</dbReference>
<dbReference type="SUPFAM" id="SSF52540">
    <property type="entry name" value="P-loop containing nucleoside triphosphate hydrolases"/>
    <property type="match status" value="1"/>
</dbReference>
<dbReference type="AlphaFoldDB" id="A0A5C5XCC4"/>
<dbReference type="RefSeq" id="WP_146502398.1">
    <property type="nucleotide sequence ID" value="NZ_SJPG01000001.1"/>
</dbReference>
<dbReference type="OrthoDB" id="282562at2"/>
<dbReference type="Proteomes" id="UP000316095">
    <property type="component" value="Unassembled WGS sequence"/>
</dbReference>
<evidence type="ECO:0008006" key="3">
    <source>
        <dbReference type="Google" id="ProtNLM"/>
    </source>
</evidence>
<keyword evidence="2" id="KW-1185">Reference proteome</keyword>
<dbReference type="InterPro" id="IPR027417">
    <property type="entry name" value="P-loop_NTPase"/>
</dbReference>
<name>A0A5C5XCC4_9PLAN</name>
<gene>
    <name evidence="1" type="ORF">Pan54_09630</name>
</gene>
<organism evidence="1 2">
    <name type="scientific">Rubinisphaera italica</name>
    <dbReference type="NCBI Taxonomy" id="2527969"/>
    <lineage>
        <taxon>Bacteria</taxon>
        <taxon>Pseudomonadati</taxon>
        <taxon>Planctomycetota</taxon>
        <taxon>Planctomycetia</taxon>
        <taxon>Planctomycetales</taxon>
        <taxon>Planctomycetaceae</taxon>
        <taxon>Rubinisphaera</taxon>
    </lineage>
</organism>